<comment type="function">
    <text evidence="1 7">Catalyzes the insertion of molybdate into adenylated molybdopterin with the concomitant release of AMP.</text>
</comment>
<dbReference type="Proteomes" id="UP001500432">
    <property type="component" value="Unassembled WGS sequence"/>
</dbReference>
<dbReference type="Pfam" id="PF00994">
    <property type="entry name" value="MoCF_biosynth"/>
    <property type="match status" value="1"/>
</dbReference>
<keyword evidence="4 7" id="KW-0500">Molybdenum</keyword>
<comment type="similarity">
    <text evidence="3 7">Belongs to the MoeA family.</text>
</comment>
<keyword evidence="7" id="KW-0808">Transferase</keyword>
<evidence type="ECO:0000256" key="6">
    <source>
        <dbReference type="ARBA" id="ARBA00047317"/>
    </source>
</evidence>
<keyword evidence="5 7" id="KW-0501">Molybdenum cofactor biosynthesis</keyword>
<dbReference type="Gene3D" id="2.170.190.11">
    <property type="entry name" value="Molybdopterin biosynthesis moea protein, domain 3"/>
    <property type="match status" value="2"/>
</dbReference>
<evidence type="ECO:0000256" key="8">
    <source>
        <dbReference type="SAM" id="MobiDB-lite"/>
    </source>
</evidence>
<gene>
    <name evidence="10" type="ORF">GCM10009849_34660</name>
</gene>
<dbReference type="Pfam" id="PF03454">
    <property type="entry name" value="MoeA_C"/>
    <property type="match status" value="1"/>
</dbReference>
<dbReference type="InterPro" id="IPR001453">
    <property type="entry name" value="MoaB/Mog_dom"/>
</dbReference>
<evidence type="ECO:0000256" key="3">
    <source>
        <dbReference type="ARBA" id="ARBA00010763"/>
    </source>
</evidence>
<sequence>MTGHTEPHAQGRGAAHGHRTVQEHRARLAELLAPLAQRPAEERSLDAALGAALAADLVAPVSLPPFDNSQMDGFAVRSADFRGDVGARGGDLGAKGGDLGAKGGDLGAKGGDLGATGGDLGREFTVVAAIAAGDVPAPLQPGQAAPIMTGALLPEGADAVVPIEWAVPSRFPEPGATVALPAVEPGTYVRRAGSDVAAGAVVLPAGTPIGARQVGLAAALGFTALSVRAPLRVLVISTGAELAPDGEPLGPGQIYDANGWLLSSALREDGLEAENAVSRSDDPASLRHELAEAARAAEEGRLDLVITTGGVSKGAFEATKLALDEHDVEFSHLAMQPGGPQGLGSFEGLPVVAFPGNPVSCWISWEVLLRPVLAEVVGAPRCRRRLTARLAAPLDSPHGKLQVRRASLRQDGSVALVGGPGSHLLGALAVSDALVLVPEDVTDLAAGADVEVWLT</sequence>
<protein>
    <recommendedName>
        <fullName evidence="7">Molybdopterin molybdenumtransferase</fullName>
        <ecNumber evidence="7">2.10.1.1</ecNumber>
    </recommendedName>
</protein>
<dbReference type="InterPro" id="IPR036425">
    <property type="entry name" value="MoaB/Mog-like_dom_sf"/>
</dbReference>
<evidence type="ECO:0000313" key="11">
    <source>
        <dbReference type="Proteomes" id="UP001500432"/>
    </source>
</evidence>
<comment type="pathway">
    <text evidence="2 7">Cofactor biosynthesis; molybdopterin biosynthesis.</text>
</comment>
<dbReference type="Gene3D" id="3.40.980.10">
    <property type="entry name" value="MoaB/Mog-like domain"/>
    <property type="match status" value="1"/>
</dbReference>
<comment type="cofactor">
    <cofactor evidence="7">
        <name>Mg(2+)</name>
        <dbReference type="ChEBI" id="CHEBI:18420"/>
    </cofactor>
</comment>
<keyword evidence="7" id="KW-0460">Magnesium</keyword>
<evidence type="ECO:0000313" key="10">
    <source>
        <dbReference type="EMBL" id="GAA2203198.1"/>
    </source>
</evidence>
<dbReference type="SUPFAM" id="SSF63882">
    <property type="entry name" value="MoeA N-terminal region -like"/>
    <property type="match status" value="1"/>
</dbReference>
<proteinExistence type="inferred from homology"/>
<evidence type="ECO:0000256" key="5">
    <source>
        <dbReference type="ARBA" id="ARBA00023150"/>
    </source>
</evidence>
<evidence type="ECO:0000259" key="9">
    <source>
        <dbReference type="SMART" id="SM00852"/>
    </source>
</evidence>
<dbReference type="RefSeq" id="WP_344301070.1">
    <property type="nucleotide sequence ID" value="NZ_BAAAQW010000013.1"/>
</dbReference>
<name>A0ABN3C1S8_9MICC</name>
<evidence type="ECO:0000256" key="2">
    <source>
        <dbReference type="ARBA" id="ARBA00005046"/>
    </source>
</evidence>
<dbReference type="CDD" id="cd00887">
    <property type="entry name" value="MoeA"/>
    <property type="match status" value="1"/>
</dbReference>
<dbReference type="Gene3D" id="3.90.105.10">
    <property type="entry name" value="Molybdopterin biosynthesis moea protein, domain 2"/>
    <property type="match status" value="2"/>
</dbReference>
<dbReference type="InterPro" id="IPR036135">
    <property type="entry name" value="MoeA_linker/N_sf"/>
</dbReference>
<dbReference type="SUPFAM" id="SSF63867">
    <property type="entry name" value="MoeA C-terminal domain-like"/>
    <property type="match status" value="1"/>
</dbReference>
<dbReference type="PANTHER" id="PTHR10192">
    <property type="entry name" value="MOLYBDOPTERIN BIOSYNTHESIS PROTEIN"/>
    <property type="match status" value="1"/>
</dbReference>
<accession>A0ABN3C1S8</accession>
<feature type="region of interest" description="Disordered" evidence="8">
    <location>
        <begin position="1"/>
        <end position="22"/>
    </location>
</feature>
<dbReference type="EC" id="2.10.1.1" evidence="7"/>
<comment type="caution">
    <text evidence="10">The sequence shown here is derived from an EMBL/GenBank/DDBJ whole genome shotgun (WGS) entry which is preliminary data.</text>
</comment>
<dbReference type="InterPro" id="IPR036688">
    <property type="entry name" value="MoeA_C_domain_IV_sf"/>
</dbReference>
<keyword evidence="11" id="KW-1185">Reference proteome</keyword>
<evidence type="ECO:0000256" key="1">
    <source>
        <dbReference type="ARBA" id="ARBA00002901"/>
    </source>
</evidence>
<dbReference type="InterPro" id="IPR005111">
    <property type="entry name" value="MoeA_C_domain_IV"/>
</dbReference>
<dbReference type="EMBL" id="BAAAQW010000013">
    <property type="protein sequence ID" value="GAA2203198.1"/>
    <property type="molecule type" value="Genomic_DNA"/>
</dbReference>
<evidence type="ECO:0000256" key="7">
    <source>
        <dbReference type="RuleBase" id="RU365090"/>
    </source>
</evidence>
<feature type="domain" description="MoaB/Mog" evidence="9">
    <location>
        <begin position="234"/>
        <end position="375"/>
    </location>
</feature>
<dbReference type="InterPro" id="IPR005110">
    <property type="entry name" value="MoeA_linker/N"/>
</dbReference>
<dbReference type="Pfam" id="PF03453">
    <property type="entry name" value="MoeA_N"/>
    <property type="match status" value="1"/>
</dbReference>
<dbReference type="Gene3D" id="2.40.340.10">
    <property type="entry name" value="MoeA, C-terminal, domain IV"/>
    <property type="match status" value="1"/>
</dbReference>
<reference evidence="10 11" key="1">
    <citation type="journal article" date="2019" name="Int. J. Syst. Evol. Microbiol.">
        <title>The Global Catalogue of Microorganisms (GCM) 10K type strain sequencing project: providing services to taxonomists for standard genome sequencing and annotation.</title>
        <authorList>
            <consortium name="The Broad Institute Genomics Platform"/>
            <consortium name="The Broad Institute Genome Sequencing Center for Infectious Disease"/>
            <person name="Wu L."/>
            <person name="Ma J."/>
        </authorList>
    </citation>
    <scope>NUCLEOTIDE SEQUENCE [LARGE SCALE GENOMIC DNA]</scope>
    <source>
        <strain evidence="10 11">JCM 16034</strain>
    </source>
</reference>
<dbReference type="InterPro" id="IPR038987">
    <property type="entry name" value="MoeA-like"/>
</dbReference>
<keyword evidence="7" id="KW-0479">Metal-binding</keyword>
<dbReference type="SMART" id="SM00852">
    <property type="entry name" value="MoCF_biosynth"/>
    <property type="match status" value="1"/>
</dbReference>
<organism evidence="10 11">
    <name type="scientific">Sinomonas flava</name>
    <dbReference type="NCBI Taxonomy" id="496857"/>
    <lineage>
        <taxon>Bacteria</taxon>
        <taxon>Bacillati</taxon>
        <taxon>Actinomycetota</taxon>
        <taxon>Actinomycetes</taxon>
        <taxon>Micrococcales</taxon>
        <taxon>Micrococcaceae</taxon>
        <taxon>Sinomonas</taxon>
    </lineage>
</organism>
<dbReference type="PANTHER" id="PTHR10192:SF5">
    <property type="entry name" value="GEPHYRIN"/>
    <property type="match status" value="1"/>
</dbReference>
<dbReference type="NCBIfam" id="NF045515">
    <property type="entry name" value="Glp_gephyrin"/>
    <property type="match status" value="1"/>
</dbReference>
<dbReference type="SUPFAM" id="SSF53218">
    <property type="entry name" value="Molybdenum cofactor biosynthesis proteins"/>
    <property type="match status" value="1"/>
</dbReference>
<evidence type="ECO:0000256" key="4">
    <source>
        <dbReference type="ARBA" id="ARBA00022505"/>
    </source>
</evidence>
<comment type="catalytic activity">
    <reaction evidence="6">
        <text>adenylyl-molybdopterin + molybdate = Mo-molybdopterin + AMP + H(+)</text>
        <dbReference type="Rhea" id="RHEA:35047"/>
        <dbReference type="ChEBI" id="CHEBI:15378"/>
        <dbReference type="ChEBI" id="CHEBI:36264"/>
        <dbReference type="ChEBI" id="CHEBI:62727"/>
        <dbReference type="ChEBI" id="CHEBI:71302"/>
        <dbReference type="ChEBI" id="CHEBI:456215"/>
        <dbReference type="EC" id="2.10.1.1"/>
    </reaction>
</comment>